<dbReference type="Pfam" id="PF06381">
    <property type="entry name" value="Phage_portal_3"/>
    <property type="match status" value="1"/>
</dbReference>
<dbReference type="InterPro" id="IPR024459">
    <property type="entry name" value="Acb1-like_N"/>
</dbReference>
<dbReference type="Proteomes" id="UP000500903">
    <property type="component" value="Segment"/>
</dbReference>
<dbReference type="GeneID" id="77925256"/>
<evidence type="ECO:0000313" key="2">
    <source>
        <dbReference type="EMBL" id="QGF21018.1"/>
    </source>
</evidence>
<evidence type="ECO:0000259" key="1">
    <source>
        <dbReference type="Pfam" id="PF06381"/>
    </source>
</evidence>
<sequence>MTDKLTMAVNTALQLAANSQASQISMARQSLLNHGMGMDTKRQSAWCEYGYKADLTFRDLYNAYRRGGLAFSAVNKLVGKCFSSYPMVIEGSEKDEAGKETPWERSVSQTLTSRFWHAFAEADRRRLVGRYSGILIHFKDSKRWNQPVDRSGRAIEKFTVAWANCLIPKEYDSDVNSENYGQPTMWQYTATLPNGGKQLFDIHPDRVFILGDYTLDAIGYLEPGYNNLVNIEKVEGGSGESFLKNAARQLSVNFDKEIDFASLAAMYGVSVDELQGKYDEAAKELNRGNDTIMVTQGATTTPMVSDVPDPTPTYDINVQSFAASVDIPSRILVGNQQAERSSTEDNKYWNGRCQSRREIELNEEIEDFIEQKVIGLGVVKSVSEFTVIWDDLNEATQSEKLANMKVAAEIVDKLNSSGEPILTDDQLLTIGGFEAKENKVPLGESLDDDLEGKENGEA</sequence>
<feature type="domain" description="Anti-CBASS protein Acb1-like N-terminal" evidence="1">
    <location>
        <begin position="111"/>
        <end position="411"/>
    </location>
</feature>
<name>A0A6B7SFA8_9CAUD</name>
<dbReference type="KEGG" id="vg:77925256"/>
<accession>A0A6B7SFA8</accession>
<reference evidence="2 3" key="1">
    <citation type="journal article" date="2020" name="Sci. Rep.">
        <title>A novel vibriophage exhibits inhibitory activity against host protein synthesis machinery.</title>
        <authorList>
            <person name="Thammatinna K."/>
            <person name="Egan M.E."/>
            <person name="Htoo H.H."/>
            <person name="Khanna K."/>
            <person name="Sugie J."/>
            <person name="Nideffer J.F."/>
            <person name="Villa E."/>
            <person name="Tassanakajon A."/>
            <person name="Pogliano J."/>
            <person name="Nonejuie P."/>
            <person name="Chaikeeratisak V."/>
        </authorList>
    </citation>
    <scope>NUCLEOTIDE SEQUENCE [LARGE SCALE GENOMIC DNA]</scope>
</reference>
<protein>
    <recommendedName>
        <fullName evidence="1">Anti-CBASS protein Acb1-like N-terminal domain-containing protein</fullName>
    </recommendedName>
</protein>
<proteinExistence type="predicted"/>
<organism evidence="2 3">
    <name type="scientific">Vibrio phage Seahorse</name>
    <dbReference type="NCBI Taxonomy" id="2662136"/>
    <lineage>
        <taxon>Viruses</taxon>
        <taxon>Duplodnaviria</taxon>
        <taxon>Heunggongvirae</taxon>
        <taxon>Uroviricota</taxon>
        <taxon>Caudoviricetes</taxon>
        <taxon>Seahorsevirus</taxon>
        <taxon>Seahorsevirus seahorse</taxon>
    </lineage>
</organism>
<keyword evidence="3" id="KW-1185">Reference proteome</keyword>
<evidence type="ECO:0000313" key="3">
    <source>
        <dbReference type="Proteomes" id="UP000500903"/>
    </source>
</evidence>
<dbReference type="EMBL" id="MN512538">
    <property type="protein sequence ID" value="QGF21018.1"/>
    <property type="molecule type" value="Genomic_DNA"/>
</dbReference>
<dbReference type="RefSeq" id="YP_010649696.1">
    <property type="nucleotide sequence ID" value="NC_070772.1"/>
</dbReference>